<dbReference type="GO" id="GO:0005634">
    <property type="term" value="C:nucleus"/>
    <property type="evidence" value="ECO:0007669"/>
    <property type="project" value="UniProtKB-SubCell"/>
</dbReference>
<reference evidence="8" key="1">
    <citation type="submission" date="2021-03" db="EMBL/GenBank/DDBJ databases">
        <authorList>
            <person name="Tagirdzhanova G."/>
        </authorList>
    </citation>
    <scope>NUCLEOTIDE SEQUENCE</scope>
</reference>
<feature type="domain" description="MADS-box" evidence="7">
    <location>
        <begin position="12"/>
        <end position="52"/>
    </location>
</feature>
<dbReference type="OrthoDB" id="3551822at2759"/>
<dbReference type="Proteomes" id="UP000664534">
    <property type="component" value="Unassembled WGS sequence"/>
</dbReference>
<keyword evidence="3" id="KW-0238">DNA-binding</keyword>
<evidence type="ECO:0000313" key="8">
    <source>
        <dbReference type="EMBL" id="CAF9940733.1"/>
    </source>
</evidence>
<accession>A0A8H3J576</accession>
<dbReference type="InterPro" id="IPR002100">
    <property type="entry name" value="TF_MADSbox"/>
</dbReference>
<gene>
    <name evidence="8" type="ORF">IMSHALPRED_002144</name>
</gene>
<dbReference type="Gene3D" id="3.40.1810.10">
    <property type="entry name" value="Transcription factor, MADS-box"/>
    <property type="match status" value="1"/>
</dbReference>
<dbReference type="GO" id="GO:0003677">
    <property type="term" value="F:DNA binding"/>
    <property type="evidence" value="ECO:0007669"/>
    <property type="project" value="UniProtKB-KW"/>
</dbReference>
<protein>
    <recommendedName>
        <fullName evidence="7">MADS-box domain-containing protein</fullName>
    </recommendedName>
</protein>
<name>A0A8H3J576_9LECA</name>
<dbReference type="GO" id="GO:0046983">
    <property type="term" value="F:protein dimerization activity"/>
    <property type="evidence" value="ECO:0007669"/>
    <property type="project" value="InterPro"/>
</dbReference>
<evidence type="ECO:0000256" key="5">
    <source>
        <dbReference type="ARBA" id="ARBA00023242"/>
    </source>
</evidence>
<keyword evidence="2" id="KW-0805">Transcription regulation</keyword>
<comment type="caution">
    <text evidence="8">The sequence shown here is derived from an EMBL/GenBank/DDBJ whole genome shotgun (WGS) entry which is preliminary data.</text>
</comment>
<proteinExistence type="predicted"/>
<keyword evidence="4" id="KW-0804">Transcription</keyword>
<evidence type="ECO:0000256" key="2">
    <source>
        <dbReference type="ARBA" id="ARBA00023015"/>
    </source>
</evidence>
<sequence>MPDAVKAKTQQFTRRKSNLMKKADQLARLCHADLALIIRKNDRYYMYRSTDHDQWPPTITEIKESYPLPVNLLPRDFDKHNPESRQKLEQPLTATLEMAKFESSQDP</sequence>
<dbReference type="GO" id="GO:0045944">
    <property type="term" value="P:positive regulation of transcription by RNA polymerase II"/>
    <property type="evidence" value="ECO:0007669"/>
    <property type="project" value="UniProtKB-ARBA"/>
</dbReference>
<keyword evidence="9" id="KW-1185">Reference proteome</keyword>
<evidence type="ECO:0000313" key="9">
    <source>
        <dbReference type="Proteomes" id="UP000664534"/>
    </source>
</evidence>
<comment type="subcellular location">
    <subcellularLocation>
        <location evidence="1">Nucleus</location>
    </subcellularLocation>
</comment>
<evidence type="ECO:0000256" key="3">
    <source>
        <dbReference type="ARBA" id="ARBA00023125"/>
    </source>
</evidence>
<evidence type="ECO:0000256" key="6">
    <source>
        <dbReference type="SAM" id="MobiDB-lite"/>
    </source>
</evidence>
<dbReference type="AlphaFoldDB" id="A0A8H3J576"/>
<dbReference type="InterPro" id="IPR036879">
    <property type="entry name" value="TF_MADSbox_sf"/>
</dbReference>
<dbReference type="PROSITE" id="PS50066">
    <property type="entry name" value="MADS_BOX_2"/>
    <property type="match status" value="1"/>
</dbReference>
<dbReference type="Pfam" id="PF00319">
    <property type="entry name" value="SRF-TF"/>
    <property type="match status" value="1"/>
</dbReference>
<dbReference type="SUPFAM" id="SSF55455">
    <property type="entry name" value="SRF-like"/>
    <property type="match status" value="1"/>
</dbReference>
<evidence type="ECO:0000256" key="4">
    <source>
        <dbReference type="ARBA" id="ARBA00023163"/>
    </source>
</evidence>
<keyword evidence="5" id="KW-0539">Nucleus</keyword>
<organism evidence="8 9">
    <name type="scientific">Imshaugia aleurites</name>
    <dbReference type="NCBI Taxonomy" id="172621"/>
    <lineage>
        <taxon>Eukaryota</taxon>
        <taxon>Fungi</taxon>
        <taxon>Dikarya</taxon>
        <taxon>Ascomycota</taxon>
        <taxon>Pezizomycotina</taxon>
        <taxon>Lecanoromycetes</taxon>
        <taxon>OSLEUM clade</taxon>
        <taxon>Lecanoromycetidae</taxon>
        <taxon>Lecanorales</taxon>
        <taxon>Lecanorineae</taxon>
        <taxon>Parmeliaceae</taxon>
        <taxon>Imshaugia</taxon>
    </lineage>
</organism>
<feature type="compositionally biased region" description="Basic and acidic residues" evidence="6">
    <location>
        <begin position="77"/>
        <end position="88"/>
    </location>
</feature>
<evidence type="ECO:0000259" key="7">
    <source>
        <dbReference type="PROSITE" id="PS50066"/>
    </source>
</evidence>
<evidence type="ECO:0000256" key="1">
    <source>
        <dbReference type="ARBA" id="ARBA00004123"/>
    </source>
</evidence>
<feature type="region of interest" description="Disordered" evidence="6">
    <location>
        <begin position="77"/>
        <end position="107"/>
    </location>
</feature>
<dbReference type="EMBL" id="CAJPDT010000135">
    <property type="protein sequence ID" value="CAF9940733.1"/>
    <property type="molecule type" value="Genomic_DNA"/>
</dbReference>